<dbReference type="PANTHER" id="PTHR23252">
    <property type="entry name" value="INTIMAL THICKNESS RECEPTOR-RELATED"/>
    <property type="match status" value="1"/>
</dbReference>
<keyword evidence="2" id="KW-1133">Transmembrane helix</keyword>
<feature type="transmembrane region" description="Helical" evidence="2">
    <location>
        <begin position="442"/>
        <end position="462"/>
    </location>
</feature>
<evidence type="ECO:0000313" key="5">
    <source>
        <dbReference type="Proteomes" id="UP001530400"/>
    </source>
</evidence>
<dbReference type="Pfam" id="PF10192">
    <property type="entry name" value="GPR180-TMEM145_TM"/>
    <property type="match status" value="2"/>
</dbReference>
<dbReference type="EMBL" id="JALLPJ020001360">
    <property type="protein sequence ID" value="KAL3767667.1"/>
    <property type="molecule type" value="Genomic_DNA"/>
</dbReference>
<feature type="domain" description="GPR180/TMEM145 transmembrane" evidence="3">
    <location>
        <begin position="407"/>
        <end position="521"/>
    </location>
</feature>
<feature type="transmembrane region" description="Helical" evidence="2">
    <location>
        <begin position="296"/>
        <end position="317"/>
    </location>
</feature>
<keyword evidence="2" id="KW-0472">Membrane</keyword>
<evidence type="ECO:0000256" key="2">
    <source>
        <dbReference type="SAM" id="Phobius"/>
    </source>
</evidence>
<dbReference type="AlphaFoldDB" id="A0ABD3MVE6"/>
<comment type="caution">
    <text evidence="4">The sequence shown here is derived from an EMBL/GenBank/DDBJ whole genome shotgun (WGS) entry which is preliminary data.</text>
</comment>
<dbReference type="PANTHER" id="PTHR23252:SF24">
    <property type="entry name" value="TRANSMEMBRANE PROTEIN 145"/>
    <property type="match status" value="1"/>
</dbReference>
<reference evidence="4 5" key="1">
    <citation type="submission" date="2024-10" db="EMBL/GenBank/DDBJ databases">
        <title>Updated reference genomes for cyclostephanoid diatoms.</title>
        <authorList>
            <person name="Roberts W.R."/>
            <person name="Alverson A.J."/>
        </authorList>
    </citation>
    <scope>NUCLEOTIDE SEQUENCE [LARGE SCALE GENOMIC DNA]</scope>
    <source>
        <strain evidence="4 5">AJA010-31</strain>
    </source>
</reference>
<feature type="transmembrane region" description="Helical" evidence="2">
    <location>
        <begin position="403"/>
        <end position="422"/>
    </location>
</feature>
<feature type="compositionally biased region" description="Basic and acidic residues" evidence="1">
    <location>
        <begin position="1"/>
        <end position="21"/>
    </location>
</feature>
<evidence type="ECO:0000313" key="4">
    <source>
        <dbReference type="EMBL" id="KAL3767667.1"/>
    </source>
</evidence>
<feature type="region of interest" description="Disordered" evidence="1">
    <location>
        <begin position="1"/>
        <end position="26"/>
    </location>
</feature>
<feature type="transmembrane region" description="Helical" evidence="2">
    <location>
        <begin position="264"/>
        <end position="284"/>
    </location>
</feature>
<feature type="domain" description="GPR180/TMEM145 transmembrane" evidence="3">
    <location>
        <begin position="288"/>
        <end position="360"/>
    </location>
</feature>
<evidence type="ECO:0000256" key="1">
    <source>
        <dbReference type="SAM" id="MobiDB-lite"/>
    </source>
</evidence>
<dbReference type="InterPro" id="IPR019336">
    <property type="entry name" value="GPR180/TMEM145_TM"/>
</dbReference>
<organism evidence="4 5">
    <name type="scientific">Cyclotella atomus</name>
    <dbReference type="NCBI Taxonomy" id="382360"/>
    <lineage>
        <taxon>Eukaryota</taxon>
        <taxon>Sar</taxon>
        <taxon>Stramenopiles</taxon>
        <taxon>Ochrophyta</taxon>
        <taxon>Bacillariophyta</taxon>
        <taxon>Coscinodiscophyceae</taxon>
        <taxon>Thalassiosirophycidae</taxon>
        <taxon>Stephanodiscales</taxon>
        <taxon>Stephanodiscaceae</taxon>
        <taxon>Cyclotella</taxon>
    </lineage>
</organism>
<gene>
    <name evidence="4" type="ORF">ACHAWO_004369</name>
</gene>
<keyword evidence="2" id="KW-0812">Transmembrane</keyword>
<protein>
    <recommendedName>
        <fullName evidence="3">GPR180/TMEM145 transmembrane domain-containing protein</fullName>
    </recommendedName>
</protein>
<keyword evidence="5" id="KW-1185">Reference proteome</keyword>
<dbReference type="Proteomes" id="UP001530400">
    <property type="component" value="Unassembled WGS sequence"/>
</dbReference>
<evidence type="ECO:0000259" key="3">
    <source>
        <dbReference type="Pfam" id="PF10192"/>
    </source>
</evidence>
<feature type="transmembrane region" description="Helical" evidence="2">
    <location>
        <begin position="508"/>
        <end position="529"/>
    </location>
</feature>
<sequence length="580" mass="63857">MTREMMRHSTVDLRKKTRETSRNPFRTSNMKANLSSFHTFLHLPLARRSVPSPQPLADPHMAPLLMLPLLLAVLLTATPAGAKVTSGKAHLSGAKTESTLVKFAVSPSSSVSIDVNITSYGMYEDEKELRLHIYDDDDWPRVRKQPLCSEKIKLAEKVVPIVFDYQGRRSDDRSGKGKNIIEYYTTRIQTTLDNPPPPSAKFRLKPKKNRNRYFYFTIDDCSLEKYNHDNKMPDMVYNLQVMNVRRTARGNPIYDHLPADEDGIGLLLILTLFFSGVLTLLMFYKFARSIGGDVHVAILIVIAACACNALSALCELVHRAQFSRNGYGNYAIDALSSYFEALSDSFVALILLSIGGGWTLPSDVVGGGIGKEATTNKLFKGVRNPAGSLLDLISCKGKGGESLGGAVALLIIFAHVGLAQWGRTFDDDFDTYHALEHPPGRALMMLRFFLGLIFVTGVGMVRSGGRCPPSLMSFLTRFALVGLTYFASLPGVSMFVLSALPYHQRHQALHWGAALVQACSLSSLTWLFVGNADASAYHRLSKVCTHADGDLTADLATPVGSNGSSRPTVWRFGKTKVRLD</sequence>
<proteinExistence type="predicted"/>
<feature type="transmembrane region" description="Helical" evidence="2">
    <location>
        <begin position="474"/>
        <end position="496"/>
    </location>
</feature>
<name>A0ABD3MVE6_9STRA</name>
<dbReference type="InterPro" id="IPR047831">
    <property type="entry name" value="GPR180/TMEM145"/>
</dbReference>
<accession>A0ABD3MVE6</accession>